<dbReference type="InterPro" id="IPR009057">
    <property type="entry name" value="Homeodomain-like_sf"/>
</dbReference>
<keyword evidence="3" id="KW-0804">Transcription</keyword>
<dbReference type="Pfam" id="PF16859">
    <property type="entry name" value="TetR_C_11"/>
    <property type="match status" value="1"/>
</dbReference>
<dbReference type="EMBL" id="BBSI01000017">
    <property type="protein sequence ID" value="GAM79609.1"/>
    <property type="molecule type" value="Genomic_DNA"/>
</dbReference>
<dbReference type="Gene3D" id="1.10.357.10">
    <property type="entry name" value="Tetracycline Repressor, domain 2"/>
    <property type="match status" value="1"/>
</dbReference>
<keyword evidence="2 4" id="KW-0238">DNA-binding</keyword>
<dbReference type="Gene3D" id="1.10.10.60">
    <property type="entry name" value="Homeodomain-like"/>
    <property type="match status" value="1"/>
</dbReference>
<evidence type="ECO:0000313" key="7">
    <source>
        <dbReference type="Proteomes" id="UP000031847"/>
    </source>
</evidence>
<feature type="domain" description="HTH tetR-type" evidence="5">
    <location>
        <begin position="37"/>
        <end position="97"/>
    </location>
</feature>
<accession>A0A0B8R020</accession>
<dbReference type="Pfam" id="PF00440">
    <property type="entry name" value="TetR_N"/>
    <property type="match status" value="1"/>
</dbReference>
<dbReference type="InterPro" id="IPR036271">
    <property type="entry name" value="Tet_transcr_reg_TetR-rel_C_sf"/>
</dbReference>
<organism evidence="6 7">
    <name type="scientific">Lactococcus lactis subsp. lactis</name>
    <name type="common">Streptococcus lactis</name>
    <dbReference type="NCBI Taxonomy" id="1360"/>
    <lineage>
        <taxon>Bacteria</taxon>
        <taxon>Bacillati</taxon>
        <taxon>Bacillota</taxon>
        <taxon>Bacilli</taxon>
        <taxon>Lactobacillales</taxon>
        <taxon>Streptococcaceae</taxon>
        <taxon>Lactococcus</taxon>
    </lineage>
</organism>
<evidence type="ECO:0000259" key="5">
    <source>
        <dbReference type="PROSITE" id="PS50977"/>
    </source>
</evidence>
<keyword evidence="1" id="KW-0805">Transcription regulation</keyword>
<dbReference type="Proteomes" id="UP000031847">
    <property type="component" value="Unassembled WGS sequence"/>
</dbReference>
<dbReference type="GO" id="GO:0003677">
    <property type="term" value="F:DNA binding"/>
    <property type="evidence" value="ECO:0007669"/>
    <property type="project" value="UniProtKB-UniRule"/>
</dbReference>
<evidence type="ECO:0000256" key="1">
    <source>
        <dbReference type="ARBA" id="ARBA00023015"/>
    </source>
</evidence>
<evidence type="ECO:0000256" key="4">
    <source>
        <dbReference type="PROSITE-ProRule" id="PRU00335"/>
    </source>
</evidence>
<proteinExistence type="predicted"/>
<comment type="caution">
    <text evidence="6">The sequence shown here is derived from an EMBL/GenBank/DDBJ whole genome shotgun (WGS) entry which is preliminary data.</text>
</comment>
<dbReference type="InterPro" id="IPR001647">
    <property type="entry name" value="HTH_TetR"/>
</dbReference>
<dbReference type="InterPro" id="IPR011075">
    <property type="entry name" value="TetR_C"/>
</dbReference>
<dbReference type="AlphaFoldDB" id="A0A0B8R020"/>
<protein>
    <submittedName>
        <fullName evidence="6">Transcriptional regulator</fullName>
    </submittedName>
</protein>
<dbReference type="PROSITE" id="PS50977">
    <property type="entry name" value="HTH_TETR_2"/>
    <property type="match status" value="1"/>
</dbReference>
<dbReference type="SUPFAM" id="SSF48498">
    <property type="entry name" value="Tetracyclin repressor-like, C-terminal domain"/>
    <property type="match status" value="1"/>
</dbReference>
<evidence type="ECO:0000256" key="2">
    <source>
        <dbReference type="ARBA" id="ARBA00023125"/>
    </source>
</evidence>
<dbReference type="SUPFAM" id="SSF46689">
    <property type="entry name" value="Homeodomain-like"/>
    <property type="match status" value="1"/>
</dbReference>
<feature type="DNA-binding region" description="H-T-H motif" evidence="4">
    <location>
        <begin position="60"/>
        <end position="79"/>
    </location>
</feature>
<gene>
    <name evidence="6" type="ORF">JCM5805K_0717</name>
</gene>
<reference evidence="6 7" key="1">
    <citation type="submission" date="2015-01" db="EMBL/GenBank/DDBJ databases">
        <title>Lactococcus lactis subsp.lactis JCM 5805 whole genome shotgun sequence.</title>
        <authorList>
            <person name="Fujii T."/>
            <person name="Tomita Y."/>
            <person name="Ikushima S."/>
            <person name="Fujiwara D."/>
        </authorList>
    </citation>
    <scope>NUCLEOTIDE SEQUENCE [LARGE SCALE GENOMIC DNA]</scope>
    <source>
        <strain evidence="6 7">JCM 5805</strain>
    </source>
</reference>
<evidence type="ECO:0000313" key="6">
    <source>
        <dbReference type="EMBL" id="GAM79609.1"/>
    </source>
</evidence>
<sequence>MLVLDKDDVIIELRNTRSLMFEEKEKKSPNHSRRRGDELKKAIYKAAVHILENEGYEKVTFQNVAKEAKTTRSVLYRYWDDVFDLIFEAVRFNISQNPEWRGNVIDQEINSGSLRQDLIELLTFMRENFKLYPKGFLAFVSFMQSQGKNVLESTVGNVLPSNLIIMERLLARAQERGEAREKIGQTAKLLPFQMTRYHMLLEGQSMNDKQINELVDEVLLPIYIKNT</sequence>
<name>A0A0B8R020_LACLL</name>
<evidence type="ECO:0000256" key="3">
    <source>
        <dbReference type="ARBA" id="ARBA00023163"/>
    </source>
</evidence>